<accession>A0ABQ3Y4M7</accession>
<reference evidence="1 2" key="1">
    <citation type="submission" date="2021-01" db="EMBL/GenBank/DDBJ databases">
        <title>Whole genome shotgun sequence of Actinoplanes deccanensis NBRC 13994.</title>
        <authorList>
            <person name="Komaki H."/>
            <person name="Tamura T."/>
        </authorList>
    </citation>
    <scope>NUCLEOTIDE SEQUENCE [LARGE SCALE GENOMIC DNA]</scope>
    <source>
        <strain evidence="1 2">NBRC 13994</strain>
    </source>
</reference>
<organism evidence="1 2">
    <name type="scientific">Paractinoplanes deccanensis</name>
    <dbReference type="NCBI Taxonomy" id="113561"/>
    <lineage>
        <taxon>Bacteria</taxon>
        <taxon>Bacillati</taxon>
        <taxon>Actinomycetota</taxon>
        <taxon>Actinomycetes</taxon>
        <taxon>Micromonosporales</taxon>
        <taxon>Micromonosporaceae</taxon>
        <taxon>Paractinoplanes</taxon>
    </lineage>
</organism>
<protein>
    <submittedName>
        <fullName evidence="1">Uncharacterized protein</fullName>
    </submittedName>
</protein>
<dbReference type="EMBL" id="BOMI01000067">
    <property type="protein sequence ID" value="GID74933.1"/>
    <property type="molecule type" value="Genomic_DNA"/>
</dbReference>
<name>A0ABQ3Y4M7_9ACTN</name>
<sequence length="174" mass="18389">MTAHSLSGGRNRLDGLLDRADRRTGREPAVSVLDVGKLALIVAAPTLIGAAVVYAPRFCGAVADRWRALHPPPPQPFGPPIEQLAADLRRLLRLHSDLTASAHLAMRAHRLWAVEAAIATRAVETAKALGVPHPDPPTPGALTRRELLDLLTALSAAGLVLPAKVGPFTSDGRL</sequence>
<keyword evidence="2" id="KW-1185">Reference proteome</keyword>
<proteinExistence type="predicted"/>
<dbReference type="Proteomes" id="UP000609879">
    <property type="component" value="Unassembled WGS sequence"/>
</dbReference>
<evidence type="ECO:0000313" key="1">
    <source>
        <dbReference type="EMBL" id="GID74933.1"/>
    </source>
</evidence>
<evidence type="ECO:0000313" key="2">
    <source>
        <dbReference type="Proteomes" id="UP000609879"/>
    </source>
</evidence>
<comment type="caution">
    <text evidence="1">The sequence shown here is derived from an EMBL/GenBank/DDBJ whole genome shotgun (WGS) entry which is preliminary data.</text>
</comment>
<gene>
    <name evidence="1" type="ORF">Ade02nite_35740</name>
</gene>